<evidence type="ECO:0000313" key="2">
    <source>
        <dbReference type="EMBL" id="GER23324.1"/>
    </source>
</evidence>
<gene>
    <name evidence="2" type="ORF">NCCP1664_18200</name>
</gene>
<feature type="region of interest" description="Disordered" evidence="1">
    <location>
        <begin position="54"/>
        <end position="97"/>
    </location>
</feature>
<reference evidence="2 3" key="1">
    <citation type="submission" date="2019-09" db="EMBL/GenBank/DDBJ databases">
        <title>Arthrobacter zafarii sp. nov., a moderately thermotolerant and halotolerant actinobacterium isolated from Cholistan desert soil of Pakistan.</title>
        <authorList>
            <person name="Amin A."/>
            <person name="Ahmed I."/>
            <person name="Khalid N."/>
            <person name="Schumann P."/>
            <person name="Busse H.J."/>
            <person name="Khan I.U."/>
            <person name="Li S."/>
            <person name="Li W.J."/>
        </authorList>
    </citation>
    <scope>NUCLEOTIDE SEQUENCE [LARGE SCALE GENOMIC DNA]</scope>
    <source>
        <strain evidence="2 3">NCCP-1664</strain>
    </source>
</reference>
<evidence type="ECO:0000256" key="1">
    <source>
        <dbReference type="SAM" id="MobiDB-lite"/>
    </source>
</evidence>
<evidence type="ECO:0000313" key="3">
    <source>
        <dbReference type="Proteomes" id="UP000325307"/>
    </source>
</evidence>
<dbReference type="EMBL" id="BKDJ01000008">
    <property type="protein sequence ID" value="GER23324.1"/>
    <property type="molecule type" value="Genomic_DNA"/>
</dbReference>
<sequence>MEKALAPKARMKSRLQSRAGGRLSPVTWFLDSVPRAGTGHRAHGSHYGLHALPAGTHPFPHAKRRVSWRHCQETRRRSGGRAGKNAAAMQPGPTRWS</sequence>
<dbReference type="Proteomes" id="UP000325307">
    <property type="component" value="Unassembled WGS sequence"/>
</dbReference>
<accession>A0A5A7NQW4</accession>
<organism evidence="2 3">
    <name type="scientific">Zafaria cholistanensis</name>
    <dbReference type="NCBI Taxonomy" id="1682741"/>
    <lineage>
        <taxon>Bacteria</taxon>
        <taxon>Bacillati</taxon>
        <taxon>Actinomycetota</taxon>
        <taxon>Actinomycetes</taxon>
        <taxon>Micrococcales</taxon>
        <taxon>Micrococcaceae</taxon>
        <taxon>Zafaria</taxon>
    </lineage>
</organism>
<comment type="caution">
    <text evidence="2">The sequence shown here is derived from an EMBL/GenBank/DDBJ whole genome shotgun (WGS) entry which is preliminary data.</text>
</comment>
<dbReference type="AlphaFoldDB" id="A0A5A7NQW4"/>
<protein>
    <submittedName>
        <fullName evidence="2">Uncharacterized protein</fullName>
    </submittedName>
</protein>
<keyword evidence="3" id="KW-1185">Reference proteome</keyword>
<proteinExistence type="predicted"/>
<name>A0A5A7NQW4_9MICC</name>